<dbReference type="GO" id="GO:0008270">
    <property type="term" value="F:zinc ion binding"/>
    <property type="evidence" value="ECO:0007669"/>
    <property type="project" value="UniProtKB-KW"/>
</dbReference>
<feature type="compositionally biased region" description="Polar residues" evidence="3">
    <location>
        <begin position="233"/>
        <end position="261"/>
    </location>
</feature>
<dbReference type="InterPro" id="IPR046934">
    <property type="entry name" value="PIR2-like"/>
</dbReference>
<feature type="compositionally biased region" description="Low complexity" evidence="3">
    <location>
        <begin position="349"/>
        <end position="363"/>
    </location>
</feature>
<evidence type="ECO:0000256" key="1">
    <source>
        <dbReference type="PROSITE-ProRule" id="PRU00175"/>
    </source>
</evidence>
<dbReference type="OrthoDB" id="774873at2759"/>
<protein>
    <submittedName>
        <fullName evidence="5">Putative E3 ubiquitin-protein ligase RF298 isoform X1</fullName>
    </submittedName>
</protein>
<dbReference type="Proteomes" id="UP000283530">
    <property type="component" value="Unassembled WGS sequence"/>
</dbReference>
<feature type="domain" description="RING-type" evidence="4">
    <location>
        <begin position="749"/>
        <end position="789"/>
    </location>
</feature>
<reference evidence="5 6" key="1">
    <citation type="journal article" date="2019" name="Nat. Plants">
        <title>Stout camphor tree genome fills gaps in understanding of flowering plant genome evolution.</title>
        <authorList>
            <person name="Chaw S.M."/>
            <person name="Liu Y.C."/>
            <person name="Wu Y.W."/>
            <person name="Wang H.Y."/>
            <person name="Lin C.I."/>
            <person name="Wu C.S."/>
            <person name="Ke H.M."/>
            <person name="Chang L.Y."/>
            <person name="Hsu C.Y."/>
            <person name="Yang H.T."/>
            <person name="Sudianto E."/>
            <person name="Hsu M.H."/>
            <person name="Wu K.P."/>
            <person name="Wang L.N."/>
            <person name="Leebens-Mack J.H."/>
            <person name="Tsai I.J."/>
        </authorList>
    </citation>
    <scope>NUCLEOTIDE SEQUENCE [LARGE SCALE GENOMIC DNA]</scope>
    <source>
        <strain evidence="6">cv. Chaw 1501</strain>
        <tissue evidence="5">Young leaves</tissue>
    </source>
</reference>
<dbReference type="PANTHER" id="PTHR46405:SF2">
    <property type="entry name" value="OS05G0141500 PROTEIN"/>
    <property type="match status" value="1"/>
</dbReference>
<feature type="region of interest" description="Disordered" evidence="3">
    <location>
        <begin position="344"/>
        <end position="363"/>
    </location>
</feature>
<feature type="compositionally biased region" description="Polar residues" evidence="3">
    <location>
        <begin position="8"/>
        <end position="22"/>
    </location>
</feature>
<evidence type="ECO:0000313" key="5">
    <source>
        <dbReference type="EMBL" id="RWR94720.1"/>
    </source>
</evidence>
<feature type="region of interest" description="Disordered" evidence="3">
    <location>
        <begin position="233"/>
        <end position="321"/>
    </location>
</feature>
<comment type="caution">
    <text evidence="5">The sequence shown here is derived from an EMBL/GenBank/DDBJ whole genome shotgun (WGS) entry which is preliminary data.</text>
</comment>
<keyword evidence="1" id="KW-0863">Zinc-finger</keyword>
<evidence type="ECO:0000256" key="3">
    <source>
        <dbReference type="SAM" id="MobiDB-lite"/>
    </source>
</evidence>
<evidence type="ECO:0000256" key="2">
    <source>
        <dbReference type="SAM" id="Coils"/>
    </source>
</evidence>
<dbReference type="STRING" id="337451.A0A443PVC8"/>
<evidence type="ECO:0000259" key="4">
    <source>
        <dbReference type="PROSITE" id="PS50089"/>
    </source>
</evidence>
<keyword evidence="6" id="KW-1185">Reference proteome</keyword>
<dbReference type="EMBL" id="QPKB01000011">
    <property type="protein sequence ID" value="RWR94720.1"/>
    <property type="molecule type" value="Genomic_DNA"/>
</dbReference>
<feature type="coiled-coil region" evidence="2">
    <location>
        <begin position="586"/>
        <end position="702"/>
    </location>
</feature>
<dbReference type="Gene3D" id="3.30.40.10">
    <property type="entry name" value="Zinc/RING finger domain, C3HC4 (zinc finger)"/>
    <property type="match status" value="1"/>
</dbReference>
<dbReference type="PROSITE" id="PS50089">
    <property type="entry name" value="ZF_RING_2"/>
    <property type="match status" value="1"/>
</dbReference>
<name>A0A443PVC8_9MAGN</name>
<organism evidence="5 6">
    <name type="scientific">Cinnamomum micranthum f. kanehirae</name>
    <dbReference type="NCBI Taxonomy" id="337451"/>
    <lineage>
        <taxon>Eukaryota</taxon>
        <taxon>Viridiplantae</taxon>
        <taxon>Streptophyta</taxon>
        <taxon>Embryophyta</taxon>
        <taxon>Tracheophyta</taxon>
        <taxon>Spermatophyta</taxon>
        <taxon>Magnoliopsida</taxon>
        <taxon>Magnoliidae</taxon>
        <taxon>Laurales</taxon>
        <taxon>Lauraceae</taxon>
        <taxon>Cinnamomum</taxon>
    </lineage>
</organism>
<proteinExistence type="predicted"/>
<dbReference type="Pfam" id="PF20235">
    <property type="entry name" value="PIR2-like_helical"/>
    <property type="match status" value="1"/>
</dbReference>
<sequence length="803" mass="89565">MATMVAAGTSQFSSSVSVQDNGSRNKRKFRADPPLGDANKVQPFPQMDCPTFEFGKSQNDPSTEQPDFSFLGTQRSLNLGCDESRVESEVEEIQDVYWSVDVVTKLEELVLSNLDIFFKSVIKKIASCGYSEEVTAEAIMKSGLCYGCKDTESNIVENTLAFLKNGQEMVSSGDKYFTNLEQLEKSVLDEMVRVLMEVRPSFSRGDALWCLLKCDMNLSQACAMDGDPLGSSVSDEITGNCSESTGSQLKPEDNSSPSTPKLYNPKTKKPNHIEVKESPYSSADAVDESSAVNEKSFSTISRSSSSQSSAPDGKSDGARKGRANVFRREAVHRQKHFHVEKMHRTFGAKGTSKSGKPSGLSSSFLDKKCKSVTDSATLNLNASLSISKAIGVDPSQTDSNTDLSTKAKLAFESGSDPEAGDSASGLPLASTELSLSLPSESNDASRPVCHVETDNYCSHGRSSSDKMSAKRLTNDKMLLKLVQIQKFEEWGKQKVKEAIYTLNKHKAELNTLRQEKEEVVRLKKEKQALEENTMKKLVEMENALCKAGGQVERANATVRVLELENCQLRQEMENAKSRAAQSALGCQDVTRREEEMSKKIQSLEKQKALFQEDLVTKKREFSLLQRQLEQAKEFRDQLESRWKQEEKMKEQAREQLEALAKSKEDMIIPKAESDFQRYQDDIRRLEKEIAQLRLKTDSSKIAALHWGTDVTYAFRLTNSKSIPAVKEIGPHNVSEIVDFHGDVARDRECVMCLSDEMSVVFLPCAHQVVCMKCNELHQKHGMKECPSCRIQIQRRICVRSADS</sequence>
<feature type="compositionally biased region" description="Low complexity" evidence="3">
    <location>
        <begin position="281"/>
        <end position="312"/>
    </location>
</feature>
<dbReference type="InterPro" id="IPR046527">
    <property type="entry name" value="PIR2-like_helical"/>
</dbReference>
<keyword evidence="1" id="KW-0862">Zinc</keyword>
<keyword evidence="2" id="KW-0175">Coiled coil</keyword>
<evidence type="ECO:0000313" key="6">
    <source>
        <dbReference type="Proteomes" id="UP000283530"/>
    </source>
</evidence>
<keyword evidence="1" id="KW-0479">Metal-binding</keyword>
<feature type="region of interest" description="Disordered" evidence="3">
    <location>
        <begin position="1"/>
        <end position="45"/>
    </location>
</feature>
<accession>A0A443PVC8</accession>
<dbReference type="InterPro" id="IPR001841">
    <property type="entry name" value="Znf_RING"/>
</dbReference>
<feature type="coiled-coil region" evidence="2">
    <location>
        <begin position="495"/>
        <end position="532"/>
    </location>
</feature>
<gene>
    <name evidence="5" type="ORF">CKAN_02402800</name>
</gene>
<dbReference type="CDD" id="cd23128">
    <property type="entry name" value="RING-HC_MIP1-like"/>
    <property type="match status" value="1"/>
</dbReference>
<dbReference type="Pfam" id="PF13920">
    <property type="entry name" value="zf-C3HC4_3"/>
    <property type="match status" value="1"/>
</dbReference>
<dbReference type="SUPFAM" id="SSF57850">
    <property type="entry name" value="RING/U-box"/>
    <property type="match status" value="1"/>
</dbReference>
<dbReference type="AlphaFoldDB" id="A0A443PVC8"/>
<dbReference type="InterPro" id="IPR013083">
    <property type="entry name" value="Znf_RING/FYVE/PHD"/>
</dbReference>
<dbReference type="PANTHER" id="PTHR46405">
    <property type="entry name" value="OS05G0141500 PROTEIN"/>
    <property type="match status" value="1"/>
</dbReference>